<evidence type="ECO:0000313" key="2">
    <source>
        <dbReference type="Proteomes" id="UP001195483"/>
    </source>
</evidence>
<dbReference type="Proteomes" id="UP001195483">
    <property type="component" value="Unassembled WGS sequence"/>
</dbReference>
<organism evidence="1 2">
    <name type="scientific">Potamilus streckersoni</name>
    <dbReference type="NCBI Taxonomy" id="2493646"/>
    <lineage>
        <taxon>Eukaryota</taxon>
        <taxon>Metazoa</taxon>
        <taxon>Spiralia</taxon>
        <taxon>Lophotrochozoa</taxon>
        <taxon>Mollusca</taxon>
        <taxon>Bivalvia</taxon>
        <taxon>Autobranchia</taxon>
        <taxon>Heteroconchia</taxon>
        <taxon>Palaeoheterodonta</taxon>
        <taxon>Unionida</taxon>
        <taxon>Unionoidea</taxon>
        <taxon>Unionidae</taxon>
        <taxon>Ambleminae</taxon>
        <taxon>Lampsilini</taxon>
        <taxon>Potamilus</taxon>
    </lineage>
</organism>
<dbReference type="EMBL" id="JAEAOA010001359">
    <property type="protein sequence ID" value="KAK3601944.1"/>
    <property type="molecule type" value="Genomic_DNA"/>
</dbReference>
<accession>A0AAE0T1E4</accession>
<dbReference type="AlphaFoldDB" id="A0AAE0T1E4"/>
<sequence>MASSKKRIRESDLMKKCCRVGEEIYDFSKIIDLKGVSGRDATKKGRPQGVTSCIPSKTEVIPFALTLPDAVTCETETMVGDSMMERLLTLDETYSNLLKESDGHD</sequence>
<comment type="caution">
    <text evidence="1">The sequence shown here is derived from an EMBL/GenBank/DDBJ whole genome shotgun (WGS) entry which is preliminary data.</text>
</comment>
<keyword evidence="2" id="KW-1185">Reference proteome</keyword>
<proteinExistence type="predicted"/>
<name>A0AAE0T1E4_9BIVA</name>
<gene>
    <name evidence="1" type="ORF">CHS0354_022502</name>
</gene>
<evidence type="ECO:0000313" key="1">
    <source>
        <dbReference type="EMBL" id="KAK3601944.1"/>
    </source>
</evidence>
<protein>
    <submittedName>
        <fullName evidence="1">Uncharacterized protein</fullName>
    </submittedName>
</protein>
<reference evidence="1" key="1">
    <citation type="journal article" date="2021" name="Genome Biol. Evol.">
        <title>A High-Quality Reference Genome for a Parasitic Bivalve with Doubly Uniparental Inheritance (Bivalvia: Unionida).</title>
        <authorList>
            <person name="Smith C.H."/>
        </authorList>
    </citation>
    <scope>NUCLEOTIDE SEQUENCE</scope>
    <source>
        <strain evidence="1">CHS0354</strain>
    </source>
</reference>
<reference evidence="1" key="2">
    <citation type="journal article" date="2021" name="Genome Biol. Evol.">
        <title>Developing a high-quality reference genome for a parasitic bivalve with doubly uniparental inheritance (Bivalvia: Unionida).</title>
        <authorList>
            <person name="Smith C.H."/>
        </authorList>
    </citation>
    <scope>NUCLEOTIDE SEQUENCE</scope>
    <source>
        <strain evidence="1">CHS0354</strain>
        <tissue evidence="1">Mantle</tissue>
    </source>
</reference>
<reference evidence="1" key="3">
    <citation type="submission" date="2023-05" db="EMBL/GenBank/DDBJ databases">
        <authorList>
            <person name="Smith C.H."/>
        </authorList>
    </citation>
    <scope>NUCLEOTIDE SEQUENCE</scope>
    <source>
        <strain evidence="1">CHS0354</strain>
        <tissue evidence="1">Mantle</tissue>
    </source>
</reference>